<proteinExistence type="predicted"/>
<comment type="caution">
    <text evidence="1">The sequence shown here is derived from an EMBL/GenBank/DDBJ whole genome shotgun (WGS) entry which is preliminary data.</text>
</comment>
<dbReference type="PANTHER" id="PTHR30613:SF1">
    <property type="entry name" value="DUF1479 DOMAIN PROTEIN (AFU_ORTHOLOGUE AFUA_5G09280)"/>
    <property type="match status" value="1"/>
</dbReference>
<dbReference type="PANTHER" id="PTHR30613">
    <property type="entry name" value="UNCHARACTERIZED PROTEIN YBIU-RELATED"/>
    <property type="match status" value="1"/>
</dbReference>
<protein>
    <submittedName>
        <fullName evidence="1">Uncharacterized protein</fullName>
    </submittedName>
</protein>
<name>A0AAV5AJG8_9AGAM</name>
<dbReference type="SUPFAM" id="SSF51197">
    <property type="entry name" value="Clavaminate synthase-like"/>
    <property type="match status" value="1"/>
</dbReference>
<evidence type="ECO:0000313" key="1">
    <source>
        <dbReference type="EMBL" id="GJJ13653.1"/>
    </source>
</evidence>
<gene>
    <name evidence="1" type="ORF">Clacol_007909</name>
</gene>
<dbReference type="Gene3D" id="2.60.120.330">
    <property type="entry name" value="B-lactam Antibiotic, Isopenicillin N Synthase, Chain"/>
    <property type="match status" value="1"/>
</dbReference>
<dbReference type="InterPro" id="IPR027443">
    <property type="entry name" value="IPNS-like_sf"/>
</dbReference>
<dbReference type="InterPro" id="IPR010856">
    <property type="entry name" value="Gig2-like"/>
</dbReference>
<dbReference type="Pfam" id="PF07350">
    <property type="entry name" value="Gig2-like"/>
    <property type="match status" value="1"/>
</dbReference>
<organism evidence="1 2">
    <name type="scientific">Clathrus columnatus</name>
    <dbReference type="NCBI Taxonomy" id="1419009"/>
    <lineage>
        <taxon>Eukaryota</taxon>
        <taxon>Fungi</taxon>
        <taxon>Dikarya</taxon>
        <taxon>Basidiomycota</taxon>
        <taxon>Agaricomycotina</taxon>
        <taxon>Agaricomycetes</taxon>
        <taxon>Phallomycetidae</taxon>
        <taxon>Phallales</taxon>
        <taxon>Clathraceae</taxon>
        <taxon>Clathrus</taxon>
    </lineage>
</organism>
<sequence length="116" mass="13077">MPLVATREFPERFAQLKKQLVENTPDGGKERLITAWNEILGELAKTTKVLKETGSDYIPQVDFSELNTLSPEKIAEIKKCGCMVIRNVVDDEEVIQWKQAVKEYATANPSIPGKEE</sequence>
<accession>A0AAV5AJG8</accession>
<dbReference type="AlphaFoldDB" id="A0AAV5AJG8"/>
<reference evidence="1" key="1">
    <citation type="submission" date="2021-10" db="EMBL/GenBank/DDBJ databases">
        <title>De novo Genome Assembly of Clathrus columnatus (Basidiomycota, Fungi) Using Illumina and Nanopore Sequence Data.</title>
        <authorList>
            <person name="Ogiso-Tanaka E."/>
            <person name="Itagaki H."/>
            <person name="Hosoya T."/>
            <person name="Hosaka K."/>
        </authorList>
    </citation>
    <scope>NUCLEOTIDE SEQUENCE</scope>
    <source>
        <strain evidence="1">MO-923</strain>
    </source>
</reference>
<keyword evidence="2" id="KW-1185">Reference proteome</keyword>
<dbReference type="EMBL" id="BPWL01000009">
    <property type="protein sequence ID" value="GJJ13653.1"/>
    <property type="molecule type" value="Genomic_DNA"/>
</dbReference>
<dbReference type="Proteomes" id="UP001050691">
    <property type="component" value="Unassembled WGS sequence"/>
</dbReference>
<evidence type="ECO:0000313" key="2">
    <source>
        <dbReference type="Proteomes" id="UP001050691"/>
    </source>
</evidence>